<protein>
    <submittedName>
        <fullName evidence="10">Ger(X)C family spore germination protein</fullName>
    </submittedName>
</protein>
<evidence type="ECO:0000256" key="3">
    <source>
        <dbReference type="ARBA" id="ARBA00022544"/>
    </source>
</evidence>
<dbReference type="Gene3D" id="3.30.300.210">
    <property type="entry name" value="Nutrient germinant receptor protein C, domain 3"/>
    <property type="match status" value="1"/>
</dbReference>
<evidence type="ECO:0000256" key="6">
    <source>
        <dbReference type="ARBA" id="ARBA00023139"/>
    </source>
</evidence>
<feature type="domain" description="Spore germination protein N-terminal" evidence="9">
    <location>
        <begin position="30"/>
        <end position="210"/>
    </location>
</feature>
<dbReference type="RefSeq" id="WP_379947744.1">
    <property type="nucleotide sequence ID" value="NZ_JBHMAF010000010.1"/>
</dbReference>
<name>A0ABV5WAX4_9BACI</name>
<feature type="domain" description="Spore germination GerAC-like C-terminal" evidence="8">
    <location>
        <begin position="229"/>
        <end position="392"/>
    </location>
</feature>
<dbReference type="PANTHER" id="PTHR35789:SF1">
    <property type="entry name" value="SPORE GERMINATION PROTEIN B3"/>
    <property type="match status" value="1"/>
</dbReference>
<dbReference type="InterPro" id="IPR046953">
    <property type="entry name" value="Spore_GerAC-like_C"/>
</dbReference>
<evidence type="ECO:0000259" key="9">
    <source>
        <dbReference type="Pfam" id="PF25198"/>
    </source>
</evidence>
<dbReference type="PROSITE" id="PS51257">
    <property type="entry name" value="PROKAR_LIPOPROTEIN"/>
    <property type="match status" value="1"/>
</dbReference>
<evidence type="ECO:0000313" key="10">
    <source>
        <dbReference type="EMBL" id="MFB9757433.1"/>
    </source>
</evidence>
<sequence>MNLFLCRSIIKLAIILLLVFVSFLLTGCWDRREVNDTALVLGAAIDKEEGKNIKLTVQVLVPRAGGSGQMGGGTGTGTGTGGSGAQVLVRSAVGEDMADAASKLQVKFPRKLFWGHCKTYIIGHKLANKGDLNEQLDFLMRHPEPRERAQLFVSFGEAAGILEFKPPLEPYEGETLRKLAEMHTGVNVTVKDFEQMITGDAGAALLPLIKKLPPEKGGEPNETTAYIVGTALFKRDKMVGYIDISSTKGLLWLRNEIGVTSVTIHPQKGQSISLDPIQETTKLLPTIKNGKWKMQVKIKSEGAIVQNGSRLDIMNPNVLKRVEKDLEKDITQRINQTLTRVKKEMNVDAFGFADAFHRKYPKQWNKVKDHWDDVLPQVDVNVDIKTRVKRPGLSTTPAGLRENEVEEK</sequence>
<accession>A0ABV5WAX4</accession>
<dbReference type="NCBIfam" id="TIGR02887">
    <property type="entry name" value="spore_ger_x_C"/>
    <property type="match status" value="1"/>
</dbReference>
<keyword evidence="6" id="KW-0564">Palmitate</keyword>
<dbReference type="Gene3D" id="6.20.190.10">
    <property type="entry name" value="Nutrient germinant receptor protein C, domain 1"/>
    <property type="match status" value="1"/>
</dbReference>
<dbReference type="Pfam" id="PF05504">
    <property type="entry name" value="Spore_GerAC"/>
    <property type="match status" value="1"/>
</dbReference>
<gene>
    <name evidence="10" type="ORF">ACFFMS_02585</name>
</gene>
<comment type="caution">
    <text evidence="10">The sequence shown here is derived from an EMBL/GenBank/DDBJ whole genome shotgun (WGS) entry which is preliminary data.</text>
</comment>
<keyword evidence="5" id="KW-0472">Membrane</keyword>
<comment type="similarity">
    <text evidence="2">Belongs to the GerABKC lipoprotein family.</text>
</comment>
<evidence type="ECO:0000313" key="11">
    <source>
        <dbReference type="Proteomes" id="UP001589609"/>
    </source>
</evidence>
<evidence type="ECO:0000256" key="7">
    <source>
        <dbReference type="ARBA" id="ARBA00023288"/>
    </source>
</evidence>
<keyword evidence="3" id="KW-0309">Germination</keyword>
<comment type="subcellular location">
    <subcellularLocation>
        <location evidence="1">Membrane</location>
        <topology evidence="1">Lipid-anchor</topology>
    </subcellularLocation>
</comment>
<evidence type="ECO:0000256" key="2">
    <source>
        <dbReference type="ARBA" id="ARBA00007886"/>
    </source>
</evidence>
<evidence type="ECO:0000256" key="5">
    <source>
        <dbReference type="ARBA" id="ARBA00023136"/>
    </source>
</evidence>
<dbReference type="InterPro" id="IPR057336">
    <property type="entry name" value="GerAC_N"/>
</dbReference>
<keyword evidence="7" id="KW-0449">Lipoprotein</keyword>
<evidence type="ECO:0000256" key="4">
    <source>
        <dbReference type="ARBA" id="ARBA00022729"/>
    </source>
</evidence>
<proteinExistence type="inferred from homology"/>
<evidence type="ECO:0000259" key="8">
    <source>
        <dbReference type="Pfam" id="PF05504"/>
    </source>
</evidence>
<dbReference type="PANTHER" id="PTHR35789">
    <property type="entry name" value="SPORE GERMINATION PROTEIN B3"/>
    <property type="match status" value="1"/>
</dbReference>
<evidence type="ECO:0000256" key="1">
    <source>
        <dbReference type="ARBA" id="ARBA00004635"/>
    </source>
</evidence>
<keyword evidence="4" id="KW-0732">Signal</keyword>
<dbReference type="EMBL" id="JBHMAF010000010">
    <property type="protein sequence ID" value="MFB9757433.1"/>
    <property type="molecule type" value="Genomic_DNA"/>
</dbReference>
<keyword evidence="11" id="KW-1185">Reference proteome</keyword>
<reference evidence="10 11" key="1">
    <citation type="submission" date="2024-09" db="EMBL/GenBank/DDBJ databases">
        <authorList>
            <person name="Sun Q."/>
            <person name="Mori K."/>
        </authorList>
    </citation>
    <scope>NUCLEOTIDE SEQUENCE [LARGE SCALE GENOMIC DNA]</scope>
    <source>
        <strain evidence="10 11">JCM 11201</strain>
    </source>
</reference>
<dbReference type="InterPro" id="IPR038501">
    <property type="entry name" value="Spore_GerAC_C_sf"/>
</dbReference>
<dbReference type="Proteomes" id="UP001589609">
    <property type="component" value="Unassembled WGS sequence"/>
</dbReference>
<dbReference type="InterPro" id="IPR008844">
    <property type="entry name" value="Spore_GerAC-like"/>
</dbReference>
<organism evidence="10 11">
    <name type="scientific">Ectobacillus funiculus</name>
    <dbReference type="NCBI Taxonomy" id="137993"/>
    <lineage>
        <taxon>Bacteria</taxon>
        <taxon>Bacillati</taxon>
        <taxon>Bacillota</taxon>
        <taxon>Bacilli</taxon>
        <taxon>Bacillales</taxon>
        <taxon>Bacillaceae</taxon>
        <taxon>Ectobacillus</taxon>
    </lineage>
</organism>
<dbReference type="Pfam" id="PF25198">
    <property type="entry name" value="Spore_GerAC_N"/>
    <property type="match status" value="1"/>
</dbReference>